<evidence type="ECO:0000313" key="1">
    <source>
        <dbReference type="EMBL" id="KAI3760620.1"/>
    </source>
</evidence>
<organism evidence="1 2">
    <name type="scientific">Smallanthus sonchifolius</name>
    <dbReference type="NCBI Taxonomy" id="185202"/>
    <lineage>
        <taxon>Eukaryota</taxon>
        <taxon>Viridiplantae</taxon>
        <taxon>Streptophyta</taxon>
        <taxon>Embryophyta</taxon>
        <taxon>Tracheophyta</taxon>
        <taxon>Spermatophyta</taxon>
        <taxon>Magnoliopsida</taxon>
        <taxon>eudicotyledons</taxon>
        <taxon>Gunneridae</taxon>
        <taxon>Pentapetalae</taxon>
        <taxon>asterids</taxon>
        <taxon>campanulids</taxon>
        <taxon>Asterales</taxon>
        <taxon>Asteraceae</taxon>
        <taxon>Asteroideae</taxon>
        <taxon>Heliantheae alliance</taxon>
        <taxon>Millerieae</taxon>
        <taxon>Smallanthus</taxon>
    </lineage>
</organism>
<accession>A0ACB9EP73</accession>
<keyword evidence="2" id="KW-1185">Reference proteome</keyword>
<dbReference type="EMBL" id="CM042034">
    <property type="protein sequence ID" value="KAI3760620.1"/>
    <property type="molecule type" value="Genomic_DNA"/>
</dbReference>
<dbReference type="Proteomes" id="UP001056120">
    <property type="component" value="Linkage Group LG17"/>
</dbReference>
<reference evidence="2" key="1">
    <citation type="journal article" date="2022" name="Mol. Ecol. Resour.">
        <title>The genomes of chicory, endive, great burdock and yacon provide insights into Asteraceae palaeo-polyploidization history and plant inulin production.</title>
        <authorList>
            <person name="Fan W."/>
            <person name="Wang S."/>
            <person name="Wang H."/>
            <person name="Wang A."/>
            <person name="Jiang F."/>
            <person name="Liu H."/>
            <person name="Zhao H."/>
            <person name="Xu D."/>
            <person name="Zhang Y."/>
        </authorList>
    </citation>
    <scope>NUCLEOTIDE SEQUENCE [LARGE SCALE GENOMIC DNA]</scope>
    <source>
        <strain evidence="2">cv. Yunnan</strain>
    </source>
</reference>
<comment type="caution">
    <text evidence="1">The sequence shown here is derived from an EMBL/GenBank/DDBJ whole genome shotgun (WGS) entry which is preliminary data.</text>
</comment>
<reference evidence="1 2" key="2">
    <citation type="journal article" date="2022" name="Mol. Ecol. Resour.">
        <title>The genomes of chicory, endive, great burdock and yacon provide insights into Asteraceae paleo-polyploidization history and plant inulin production.</title>
        <authorList>
            <person name="Fan W."/>
            <person name="Wang S."/>
            <person name="Wang H."/>
            <person name="Wang A."/>
            <person name="Jiang F."/>
            <person name="Liu H."/>
            <person name="Zhao H."/>
            <person name="Xu D."/>
            <person name="Zhang Y."/>
        </authorList>
    </citation>
    <scope>NUCLEOTIDE SEQUENCE [LARGE SCALE GENOMIC DNA]</scope>
    <source>
        <strain evidence="2">cv. Yunnan</strain>
        <tissue evidence="1">Leaves</tissue>
    </source>
</reference>
<proteinExistence type="predicted"/>
<gene>
    <name evidence="1" type="ORF">L1987_51017</name>
</gene>
<sequence length="720" mass="79880">MLTLRLMRLERGDDNQLPPLVVVESPQVAVEQISHSTHRSIETLVVVLAVITIVVVIAGFIARLCGGRHYGGNGEVEGWIESRCRSCIDAGASSAPPPPPPTPPVAAKAASTPKEEDITCLGLEFFQTRSNNIKIQAEDLEEEEEEHRVASLIGKCPNMRVLRQIHSYILTRSLPSSTLSFSLSKITCFCALSPLGNILYAQRVLFHTPNPNIFSWNSLIGGFSQSHTSQSFPIFKTLISRGHPNPNTYTLAFVLKSCSISPAVQEGFQVHSRVIRSGFTSSSFVQSSLVNFYAKCEDIKSARKVFDEMPDRSVIAWSVMIGGYAKLDLFNEALGLFSDMQKAGVVPDEVTMASVVSACAGLGALDVGKWVHSYIKKRKIVIDVKLSTALINMYAKCGCIEKAKEVFDEMPFKDSRAWSSMIVGFAIHGLAEDALSVFASMEESKVKPNHIAFLGVLQACAHGQLVREGQRHWASLHESGIQSSIEHYSCMVDLFCRANLLQEAYAFIQNMPVDPDPVIWRTFLVACKKNKNMEKGELVGQRLLKLEPFNPENYALLSSFYAACSQWSKMGHLRKQMRDKGFKTVPGCSSIEVDGIVHEFVLGDWSHPESKEIKEVLTDVLRRVESLGHKANVSGVLHDVGDEVKEEALCEHSERFAIAYGMLKTKAPVVIRVVKNLRVCADCHEVTKIISRVYEREIVVRDRVRFHSFVGGACSCKDIW</sequence>
<protein>
    <submittedName>
        <fullName evidence="1">Uncharacterized protein</fullName>
    </submittedName>
</protein>
<evidence type="ECO:0000313" key="2">
    <source>
        <dbReference type="Proteomes" id="UP001056120"/>
    </source>
</evidence>
<name>A0ACB9EP73_9ASTR</name>